<dbReference type="CDD" id="cd03214">
    <property type="entry name" value="ABC_Iron-Siderophores_B12_Hemin"/>
    <property type="match status" value="1"/>
</dbReference>
<dbReference type="GO" id="GO:0005524">
    <property type="term" value="F:ATP binding"/>
    <property type="evidence" value="ECO:0007669"/>
    <property type="project" value="UniProtKB-KW"/>
</dbReference>
<evidence type="ECO:0000256" key="3">
    <source>
        <dbReference type="ARBA" id="ARBA00022840"/>
    </source>
</evidence>
<feature type="domain" description="ABC transporter" evidence="4">
    <location>
        <begin position="3"/>
        <end position="235"/>
    </location>
</feature>
<dbReference type="SMART" id="SM00382">
    <property type="entry name" value="AAA"/>
    <property type="match status" value="1"/>
</dbReference>
<organism evidence="6 7">
    <name type="scientific">Amycolatopsis rubida</name>
    <dbReference type="NCBI Taxonomy" id="112413"/>
    <lineage>
        <taxon>Bacteria</taxon>
        <taxon>Bacillati</taxon>
        <taxon>Actinomycetota</taxon>
        <taxon>Actinomycetes</taxon>
        <taxon>Pseudonocardiales</taxon>
        <taxon>Pseudonocardiaceae</taxon>
        <taxon>Amycolatopsis</taxon>
    </lineage>
</organism>
<dbReference type="InterPro" id="IPR027417">
    <property type="entry name" value="P-loop_NTPase"/>
</dbReference>
<evidence type="ECO:0000313" key="6">
    <source>
        <dbReference type="EMBL" id="SFP11922.1"/>
    </source>
</evidence>
<name>A0A1I5MQN9_9PSEU</name>
<reference evidence="5 8" key="2">
    <citation type="submission" date="2020-01" db="EMBL/GenBank/DDBJ databases">
        <title>Insect and environment-associated Actinomycetes.</title>
        <authorList>
            <person name="Currrie C."/>
            <person name="Chevrette M."/>
            <person name="Carlson C."/>
            <person name="Stubbendieck R."/>
            <person name="Wendt-Pienkowski E."/>
        </authorList>
    </citation>
    <scope>NUCLEOTIDE SEQUENCE [LARGE SCALE GENOMIC DNA]</scope>
    <source>
        <strain evidence="5 8">SID8386</strain>
    </source>
</reference>
<dbReference type="Gene3D" id="3.40.50.300">
    <property type="entry name" value="P-loop containing nucleotide triphosphate hydrolases"/>
    <property type="match status" value="1"/>
</dbReference>
<keyword evidence="1" id="KW-0813">Transport</keyword>
<dbReference type="PROSITE" id="PS50893">
    <property type="entry name" value="ABC_TRANSPORTER_2"/>
    <property type="match status" value="1"/>
</dbReference>
<dbReference type="GO" id="GO:0016887">
    <property type="term" value="F:ATP hydrolysis activity"/>
    <property type="evidence" value="ECO:0007669"/>
    <property type="project" value="InterPro"/>
</dbReference>
<protein>
    <submittedName>
        <fullName evidence="5">ABC transporter ATP-binding protein</fullName>
    </submittedName>
    <submittedName>
        <fullName evidence="6">Iron complex transport system ATP-binding protein</fullName>
    </submittedName>
</protein>
<dbReference type="AlphaFoldDB" id="A0A1I5MQN9"/>
<dbReference type="InterPro" id="IPR017871">
    <property type="entry name" value="ABC_transporter-like_CS"/>
</dbReference>
<dbReference type="STRING" id="112413.SAMN05421854_104117"/>
<gene>
    <name evidence="5" type="ORF">G3I59_19170</name>
    <name evidence="6" type="ORF">SAMN05421854_104117</name>
</gene>
<evidence type="ECO:0000313" key="7">
    <source>
        <dbReference type="Proteomes" id="UP000199137"/>
    </source>
</evidence>
<dbReference type="InterPro" id="IPR003593">
    <property type="entry name" value="AAA+_ATPase"/>
</dbReference>
<proteinExistence type="predicted"/>
<dbReference type="PROSITE" id="PS00211">
    <property type="entry name" value="ABC_TRANSPORTER_1"/>
    <property type="match status" value="1"/>
</dbReference>
<evidence type="ECO:0000313" key="8">
    <source>
        <dbReference type="Proteomes" id="UP000470404"/>
    </source>
</evidence>
<dbReference type="FunFam" id="3.40.50.300:FF:000134">
    <property type="entry name" value="Iron-enterobactin ABC transporter ATP-binding protein"/>
    <property type="match status" value="1"/>
</dbReference>
<evidence type="ECO:0000259" key="4">
    <source>
        <dbReference type="PROSITE" id="PS50893"/>
    </source>
</evidence>
<dbReference type="PANTHER" id="PTHR42794">
    <property type="entry name" value="HEMIN IMPORT ATP-BINDING PROTEIN HMUV"/>
    <property type="match status" value="1"/>
</dbReference>
<keyword evidence="2" id="KW-0547">Nucleotide-binding</keyword>
<sequence length="262" mass="27694">MDLSLNGVSVTAAGRKLVDDVTLEARQGQFVGLLGPNGSGKSTTLRAVYQVLKPSAGAVLVDGRPVDGMAPRKRARAIAAVAQESHAEFDFTVAEVVAMGRMPHHGLLDRMSAADHQLCADALAQVGLAHLAERGVLTLSGGERQRVLIARALAQQPRILVLDEPTNHLDVRHQLEVLALARTSGPTVLAALHDLNLAAAVCDMVHVLDHGRLVASGTPAEVLTPALLADVFGVRGHVVRHPATGRPQLLFDLLESQEDSHA</sequence>
<dbReference type="Pfam" id="PF00005">
    <property type="entry name" value="ABC_tran"/>
    <property type="match status" value="1"/>
</dbReference>
<evidence type="ECO:0000313" key="5">
    <source>
        <dbReference type="EMBL" id="NEC57657.1"/>
    </source>
</evidence>
<evidence type="ECO:0000256" key="2">
    <source>
        <dbReference type="ARBA" id="ARBA00022741"/>
    </source>
</evidence>
<keyword evidence="8" id="KW-1185">Reference proteome</keyword>
<dbReference type="EMBL" id="JAAGNC010000094">
    <property type="protein sequence ID" value="NEC57657.1"/>
    <property type="molecule type" value="Genomic_DNA"/>
</dbReference>
<accession>A0A1I5MQN9</accession>
<dbReference type="Proteomes" id="UP000199137">
    <property type="component" value="Unassembled WGS sequence"/>
</dbReference>
<dbReference type="InterPro" id="IPR003439">
    <property type="entry name" value="ABC_transporter-like_ATP-bd"/>
</dbReference>
<dbReference type="Proteomes" id="UP000470404">
    <property type="component" value="Unassembled WGS sequence"/>
</dbReference>
<dbReference type="PANTHER" id="PTHR42794:SF2">
    <property type="entry name" value="ABC TRANSPORTER ATP-BINDING PROTEIN"/>
    <property type="match status" value="1"/>
</dbReference>
<dbReference type="EMBL" id="FOWC01000004">
    <property type="protein sequence ID" value="SFP11922.1"/>
    <property type="molecule type" value="Genomic_DNA"/>
</dbReference>
<reference evidence="6 7" key="1">
    <citation type="submission" date="2016-10" db="EMBL/GenBank/DDBJ databases">
        <authorList>
            <person name="de Groot N.N."/>
        </authorList>
    </citation>
    <scope>NUCLEOTIDE SEQUENCE [LARGE SCALE GENOMIC DNA]</scope>
    <source>
        <strain evidence="6 7">DSM 44637</strain>
    </source>
</reference>
<keyword evidence="3 6" id="KW-0067">ATP-binding</keyword>
<dbReference type="RefSeq" id="WP_067583170.1">
    <property type="nucleotide sequence ID" value="NZ_FOWC01000004.1"/>
</dbReference>
<dbReference type="OrthoDB" id="4131at2"/>
<evidence type="ECO:0000256" key="1">
    <source>
        <dbReference type="ARBA" id="ARBA00022448"/>
    </source>
</evidence>
<dbReference type="SUPFAM" id="SSF52540">
    <property type="entry name" value="P-loop containing nucleoside triphosphate hydrolases"/>
    <property type="match status" value="1"/>
</dbReference>